<dbReference type="Gramene" id="MELO3C029424.2.1">
    <property type="protein sequence ID" value="MELO3C029424.2.1"/>
    <property type="gene ID" value="MELO3C029424.2"/>
</dbReference>
<reference evidence="1" key="1">
    <citation type="submission" date="2023-03" db="UniProtKB">
        <authorList>
            <consortium name="EnsemblPlants"/>
        </authorList>
    </citation>
    <scope>IDENTIFICATION</scope>
</reference>
<dbReference type="AlphaFoldDB" id="A0A9I9E6F1"/>
<organism evidence="1">
    <name type="scientific">Cucumis melo</name>
    <name type="common">Muskmelon</name>
    <dbReference type="NCBI Taxonomy" id="3656"/>
    <lineage>
        <taxon>Eukaryota</taxon>
        <taxon>Viridiplantae</taxon>
        <taxon>Streptophyta</taxon>
        <taxon>Embryophyta</taxon>
        <taxon>Tracheophyta</taxon>
        <taxon>Spermatophyta</taxon>
        <taxon>Magnoliopsida</taxon>
        <taxon>eudicotyledons</taxon>
        <taxon>Gunneridae</taxon>
        <taxon>Pentapetalae</taxon>
        <taxon>rosids</taxon>
        <taxon>fabids</taxon>
        <taxon>Cucurbitales</taxon>
        <taxon>Cucurbitaceae</taxon>
        <taxon>Benincaseae</taxon>
        <taxon>Cucumis</taxon>
    </lineage>
</organism>
<protein>
    <submittedName>
        <fullName evidence="1">Uncharacterized protein</fullName>
    </submittedName>
</protein>
<name>A0A9I9E6F1_CUCME</name>
<evidence type="ECO:0000313" key="1">
    <source>
        <dbReference type="EnsemblPlants" id="MELO3C029424.2.1"/>
    </source>
</evidence>
<dbReference type="EnsemblPlants" id="MELO3C029424.2.1">
    <property type="protein sequence ID" value="MELO3C029424.2.1"/>
    <property type="gene ID" value="MELO3C029424.2"/>
</dbReference>
<proteinExistence type="predicted"/>
<accession>A0A9I9E6F1</accession>
<sequence>MKSFLSMILQIDLQQPCSIYLESFTTQRTHW</sequence>